<dbReference type="AlphaFoldDB" id="A0A9P4MJS3"/>
<dbReference type="Pfam" id="PF20684">
    <property type="entry name" value="Fung_rhodopsin"/>
    <property type="match status" value="1"/>
</dbReference>
<dbReference type="GO" id="GO:0016020">
    <property type="term" value="C:membrane"/>
    <property type="evidence" value="ECO:0007669"/>
    <property type="project" value="UniProtKB-SubCell"/>
</dbReference>
<accession>A0A9P4MJS3</accession>
<sequence length="392" mass="44231">MTSTADSSNTAASQTDLGKPLIILAWTLFAVAAAIVALRIWTRLFYLKTRLALHDWLILCAIVSEIVHAALLNLAQQHGLGQHIWNLQGPSISKAAHYMHISESFSIITSYFGRMSFAAFLLSVLGKTAKARRYILYSLIVVDTIINILVAVQTYTQCGRHISALWDHQLAEVVHCESPDVETYIGYVQASINSLCDLILTIIPITIVTKLKLPRSTKIGLGALLTLSSCAFIASIAKAVEIQQLSNGPDFTCEFPQFPAQSPLPLTSNRQLCRPPVQRDSGKRCRRHRRLRSHAARSMAQERHRHRRPLPACLRRERLPGLALLGQPEREEQHYHHHHLGSRREDARRRRGVHARTRSRCCAAGRDKANDRDERVRRWGAWVESVPQLERP</sequence>
<feature type="compositionally biased region" description="Basic residues" evidence="6">
    <location>
        <begin position="284"/>
        <end position="295"/>
    </location>
</feature>
<dbReference type="InterPro" id="IPR049326">
    <property type="entry name" value="Rhodopsin_dom_fungi"/>
</dbReference>
<protein>
    <recommendedName>
        <fullName evidence="8">Rhodopsin domain-containing protein</fullName>
    </recommendedName>
</protein>
<feature type="transmembrane region" description="Helical" evidence="7">
    <location>
        <begin position="134"/>
        <end position="156"/>
    </location>
</feature>
<feature type="compositionally biased region" description="Basic residues" evidence="6">
    <location>
        <begin position="349"/>
        <end position="359"/>
    </location>
</feature>
<evidence type="ECO:0000256" key="2">
    <source>
        <dbReference type="ARBA" id="ARBA00022692"/>
    </source>
</evidence>
<feature type="region of interest" description="Disordered" evidence="6">
    <location>
        <begin position="269"/>
        <end position="307"/>
    </location>
</feature>
<reference evidence="9" key="1">
    <citation type="journal article" date="2020" name="Stud. Mycol.">
        <title>101 Dothideomycetes genomes: a test case for predicting lifestyles and emergence of pathogens.</title>
        <authorList>
            <person name="Haridas S."/>
            <person name="Albert R."/>
            <person name="Binder M."/>
            <person name="Bloem J."/>
            <person name="Labutti K."/>
            <person name="Salamov A."/>
            <person name="Andreopoulos B."/>
            <person name="Baker S."/>
            <person name="Barry K."/>
            <person name="Bills G."/>
            <person name="Bluhm B."/>
            <person name="Cannon C."/>
            <person name="Castanera R."/>
            <person name="Culley D."/>
            <person name="Daum C."/>
            <person name="Ezra D."/>
            <person name="Gonzalez J."/>
            <person name="Henrissat B."/>
            <person name="Kuo A."/>
            <person name="Liang C."/>
            <person name="Lipzen A."/>
            <person name="Lutzoni F."/>
            <person name="Magnuson J."/>
            <person name="Mondo S."/>
            <person name="Nolan M."/>
            <person name="Ohm R."/>
            <person name="Pangilinan J."/>
            <person name="Park H.-J."/>
            <person name="Ramirez L."/>
            <person name="Alfaro M."/>
            <person name="Sun H."/>
            <person name="Tritt A."/>
            <person name="Yoshinaga Y."/>
            <person name="Zwiers L.-H."/>
            <person name="Turgeon B."/>
            <person name="Goodwin S."/>
            <person name="Spatafora J."/>
            <person name="Crous P."/>
            <person name="Grigoriev I."/>
        </authorList>
    </citation>
    <scope>NUCLEOTIDE SEQUENCE</scope>
    <source>
        <strain evidence="9">CBS 260.36</strain>
    </source>
</reference>
<dbReference type="OrthoDB" id="5331848at2759"/>
<dbReference type="PANTHER" id="PTHR33048">
    <property type="entry name" value="PTH11-LIKE INTEGRAL MEMBRANE PROTEIN (AFU_ORTHOLOGUE AFUA_5G11245)"/>
    <property type="match status" value="1"/>
</dbReference>
<name>A0A9P4MJS3_9PEZI</name>
<dbReference type="PANTHER" id="PTHR33048:SF146">
    <property type="entry name" value="INTEGRAL MEMBRANE PROTEIN"/>
    <property type="match status" value="1"/>
</dbReference>
<dbReference type="InterPro" id="IPR052337">
    <property type="entry name" value="SAT4-like"/>
</dbReference>
<proteinExistence type="inferred from homology"/>
<keyword evidence="2 7" id="KW-0812">Transmembrane</keyword>
<evidence type="ECO:0000256" key="1">
    <source>
        <dbReference type="ARBA" id="ARBA00004141"/>
    </source>
</evidence>
<keyword evidence="4 7" id="KW-0472">Membrane</keyword>
<evidence type="ECO:0000256" key="7">
    <source>
        <dbReference type="SAM" id="Phobius"/>
    </source>
</evidence>
<evidence type="ECO:0000256" key="5">
    <source>
        <dbReference type="ARBA" id="ARBA00038359"/>
    </source>
</evidence>
<keyword evidence="10" id="KW-1185">Reference proteome</keyword>
<comment type="caution">
    <text evidence="9">The sequence shown here is derived from an EMBL/GenBank/DDBJ whole genome shotgun (WGS) entry which is preliminary data.</text>
</comment>
<evidence type="ECO:0000256" key="4">
    <source>
        <dbReference type="ARBA" id="ARBA00023136"/>
    </source>
</evidence>
<evidence type="ECO:0000256" key="3">
    <source>
        <dbReference type="ARBA" id="ARBA00022989"/>
    </source>
</evidence>
<feature type="region of interest" description="Disordered" evidence="6">
    <location>
        <begin position="327"/>
        <end position="367"/>
    </location>
</feature>
<evidence type="ECO:0000259" key="8">
    <source>
        <dbReference type="Pfam" id="PF20684"/>
    </source>
</evidence>
<evidence type="ECO:0000256" key="6">
    <source>
        <dbReference type="SAM" id="MobiDB-lite"/>
    </source>
</evidence>
<dbReference type="EMBL" id="ML996081">
    <property type="protein sequence ID" value="KAF2157440.1"/>
    <property type="molecule type" value="Genomic_DNA"/>
</dbReference>
<organism evidence="9 10">
    <name type="scientific">Myriangium duriaei CBS 260.36</name>
    <dbReference type="NCBI Taxonomy" id="1168546"/>
    <lineage>
        <taxon>Eukaryota</taxon>
        <taxon>Fungi</taxon>
        <taxon>Dikarya</taxon>
        <taxon>Ascomycota</taxon>
        <taxon>Pezizomycotina</taxon>
        <taxon>Dothideomycetes</taxon>
        <taxon>Dothideomycetidae</taxon>
        <taxon>Myriangiales</taxon>
        <taxon>Myriangiaceae</taxon>
        <taxon>Myriangium</taxon>
    </lineage>
</organism>
<gene>
    <name evidence="9" type="ORF">K461DRAFT_273619</name>
</gene>
<comment type="subcellular location">
    <subcellularLocation>
        <location evidence="1">Membrane</location>
        <topology evidence="1">Multi-pass membrane protein</topology>
    </subcellularLocation>
</comment>
<comment type="similarity">
    <text evidence="5">Belongs to the SAT4 family.</text>
</comment>
<keyword evidence="3 7" id="KW-1133">Transmembrane helix</keyword>
<evidence type="ECO:0000313" key="10">
    <source>
        <dbReference type="Proteomes" id="UP000799439"/>
    </source>
</evidence>
<feature type="domain" description="Rhodopsin" evidence="8">
    <location>
        <begin position="38"/>
        <end position="255"/>
    </location>
</feature>
<feature type="transmembrane region" description="Helical" evidence="7">
    <location>
        <begin position="20"/>
        <end position="41"/>
    </location>
</feature>
<dbReference type="Proteomes" id="UP000799439">
    <property type="component" value="Unassembled WGS sequence"/>
</dbReference>
<evidence type="ECO:0000313" key="9">
    <source>
        <dbReference type="EMBL" id="KAF2157440.1"/>
    </source>
</evidence>